<dbReference type="AlphaFoldDB" id="A0AAV9P2S0"/>
<evidence type="ECO:0000313" key="2">
    <source>
        <dbReference type="Proteomes" id="UP001337655"/>
    </source>
</evidence>
<dbReference type="EMBL" id="JAVRRT010000014">
    <property type="protein sequence ID" value="KAK5166139.1"/>
    <property type="molecule type" value="Genomic_DNA"/>
</dbReference>
<organism evidence="1 2">
    <name type="scientific">Saxophila tyrrhenica</name>
    <dbReference type="NCBI Taxonomy" id="1690608"/>
    <lineage>
        <taxon>Eukaryota</taxon>
        <taxon>Fungi</taxon>
        <taxon>Dikarya</taxon>
        <taxon>Ascomycota</taxon>
        <taxon>Pezizomycotina</taxon>
        <taxon>Dothideomycetes</taxon>
        <taxon>Dothideomycetidae</taxon>
        <taxon>Mycosphaerellales</taxon>
        <taxon>Extremaceae</taxon>
        <taxon>Saxophila</taxon>
    </lineage>
</organism>
<dbReference type="RefSeq" id="XP_064656092.1">
    <property type="nucleotide sequence ID" value="XM_064805632.1"/>
</dbReference>
<dbReference type="Proteomes" id="UP001337655">
    <property type="component" value="Unassembled WGS sequence"/>
</dbReference>
<gene>
    <name evidence="1" type="ORF">LTR77_008400</name>
</gene>
<dbReference type="GeneID" id="89929733"/>
<dbReference type="Pfam" id="PF26639">
    <property type="entry name" value="Het-6_barrel"/>
    <property type="match status" value="1"/>
</dbReference>
<name>A0AAV9P2S0_9PEZI</name>
<reference evidence="1 2" key="1">
    <citation type="submission" date="2023-08" db="EMBL/GenBank/DDBJ databases">
        <title>Black Yeasts Isolated from many extreme environments.</title>
        <authorList>
            <person name="Coleine C."/>
            <person name="Stajich J.E."/>
            <person name="Selbmann L."/>
        </authorList>
    </citation>
    <scope>NUCLEOTIDE SEQUENCE [LARGE SCALE GENOMIC DNA]</scope>
    <source>
        <strain evidence="1 2">CCFEE 5935</strain>
    </source>
</reference>
<protein>
    <submittedName>
        <fullName evidence="1">Uncharacterized protein</fullName>
    </submittedName>
</protein>
<keyword evidence="2" id="KW-1185">Reference proteome</keyword>
<evidence type="ECO:0000313" key="1">
    <source>
        <dbReference type="EMBL" id="KAK5166139.1"/>
    </source>
</evidence>
<sequence>MLQYVNQSLWVEGQPIWISSWTHKTGFISTWGDVIDNTFQTAGKSAFEMALMDNDEEDIFMLAVKGVVLDHIGTLGADLREANEVLDGVTLDDIPVDTVRAQLMEPFELMRSVTWPPRCYHTWESWNAAHLATLRAGKERGGDAFTEEFGRFSFDDCCRIIMNRHRWLRRTGPDAHVFADFNYSMITTLSHLNGCTNWSRITVTQCGLLGRVPHGTQQGDVVALFAGAQVPFVLRPPGEPETGFKVVGPCYVHGVMQGELSHVLTEENMVPFVLG</sequence>
<accession>A0AAV9P2S0</accession>
<proteinExistence type="predicted"/>
<comment type="caution">
    <text evidence="1">The sequence shown here is derived from an EMBL/GenBank/DDBJ whole genome shotgun (WGS) entry which is preliminary data.</text>
</comment>